<feature type="compositionally biased region" description="Polar residues" evidence="1">
    <location>
        <begin position="1"/>
        <end position="11"/>
    </location>
</feature>
<reference evidence="3" key="2">
    <citation type="journal article" date="2017" name="Nat. Plants">
        <title>The Aegilops tauschii genome reveals multiple impacts of transposons.</title>
        <authorList>
            <person name="Zhao G."/>
            <person name="Zou C."/>
            <person name="Li K."/>
            <person name="Wang K."/>
            <person name="Li T."/>
            <person name="Gao L."/>
            <person name="Zhang X."/>
            <person name="Wang H."/>
            <person name="Yang Z."/>
            <person name="Liu X."/>
            <person name="Jiang W."/>
            <person name="Mao L."/>
            <person name="Kong X."/>
            <person name="Jiao Y."/>
            <person name="Jia J."/>
        </authorList>
    </citation>
    <scope>NUCLEOTIDE SEQUENCE [LARGE SCALE GENOMIC DNA]</scope>
    <source>
        <strain evidence="3">cv. AL8/78</strain>
    </source>
</reference>
<proteinExistence type="predicted"/>
<keyword evidence="3" id="KW-1185">Reference proteome</keyword>
<feature type="compositionally biased region" description="Low complexity" evidence="1">
    <location>
        <begin position="48"/>
        <end position="59"/>
    </location>
</feature>
<name>A0A453B058_AEGTS</name>
<reference evidence="2" key="5">
    <citation type="journal article" date="2021" name="G3 (Bethesda)">
        <title>Aegilops tauschii genome assembly Aet v5.0 features greater sequence contiguity and improved annotation.</title>
        <authorList>
            <person name="Wang L."/>
            <person name="Zhu T."/>
            <person name="Rodriguez J.C."/>
            <person name="Deal K.R."/>
            <person name="Dubcovsky J."/>
            <person name="McGuire P.E."/>
            <person name="Lux T."/>
            <person name="Spannagl M."/>
            <person name="Mayer K.F.X."/>
            <person name="Baldrich P."/>
            <person name="Meyers B.C."/>
            <person name="Huo N."/>
            <person name="Gu Y.Q."/>
            <person name="Zhou H."/>
            <person name="Devos K.M."/>
            <person name="Bennetzen J.L."/>
            <person name="Unver T."/>
            <person name="Budak H."/>
            <person name="Gulick P.J."/>
            <person name="Galiba G."/>
            <person name="Kalapos B."/>
            <person name="Nelson D.R."/>
            <person name="Li P."/>
            <person name="You F.M."/>
            <person name="Luo M.C."/>
            <person name="Dvorak J."/>
        </authorList>
    </citation>
    <scope>NUCLEOTIDE SEQUENCE [LARGE SCALE GENOMIC DNA]</scope>
    <source>
        <strain evidence="2">cv. AL8/78</strain>
    </source>
</reference>
<feature type="compositionally biased region" description="Low complexity" evidence="1">
    <location>
        <begin position="78"/>
        <end position="112"/>
    </location>
</feature>
<dbReference type="EnsemblPlants" id="AET2Gv20318700.15">
    <property type="protein sequence ID" value="AET2Gv20318700.15"/>
    <property type="gene ID" value="AET2Gv20318700"/>
</dbReference>
<feature type="region of interest" description="Disordered" evidence="1">
    <location>
        <begin position="1"/>
        <end position="116"/>
    </location>
</feature>
<protein>
    <submittedName>
        <fullName evidence="2">Uncharacterized protein</fullName>
    </submittedName>
</protein>
<dbReference type="AlphaFoldDB" id="A0A453B058"/>
<accession>A0A453B058</accession>
<evidence type="ECO:0000256" key="1">
    <source>
        <dbReference type="SAM" id="MobiDB-lite"/>
    </source>
</evidence>
<feature type="compositionally biased region" description="Low complexity" evidence="1">
    <location>
        <begin position="15"/>
        <end position="32"/>
    </location>
</feature>
<reference evidence="3" key="1">
    <citation type="journal article" date="2014" name="Science">
        <title>Ancient hybridizations among the ancestral genomes of bread wheat.</title>
        <authorList>
            <consortium name="International Wheat Genome Sequencing Consortium,"/>
            <person name="Marcussen T."/>
            <person name="Sandve S.R."/>
            <person name="Heier L."/>
            <person name="Spannagl M."/>
            <person name="Pfeifer M."/>
            <person name="Jakobsen K.S."/>
            <person name="Wulff B.B."/>
            <person name="Steuernagel B."/>
            <person name="Mayer K.F."/>
            <person name="Olsen O.A."/>
        </authorList>
    </citation>
    <scope>NUCLEOTIDE SEQUENCE [LARGE SCALE GENOMIC DNA]</scope>
    <source>
        <strain evidence="3">cv. AL8/78</strain>
    </source>
</reference>
<evidence type="ECO:0000313" key="3">
    <source>
        <dbReference type="Proteomes" id="UP000015105"/>
    </source>
</evidence>
<dbReference type="Proteomes" id="UP000015105">
    <property type="component" value="Chromosome 2D"/>
</dbReference>
<sequence length="200" mass="20349">PCARSAGSSRGITGARAAPASPAASPACRPTSAAPPAPASAPAPSPSRSPSSTATSSSPITTCWRRRARSGSRPTGCSTASAAASRDAMAPSCCRGSPSSARPRSAGASDSPSKPEFSMDHVCNLLLVSTGISARHTFLPVSAARSGRGASVAEAEKTGLSLDSFKTTVVKRDDKNIHKSSTLSRTSLGDWRQVRQKLCP</sequence>
<dbReference type="Gramene" id="AET2Gv20318700.15">
    <property type="protein sequence ID" value="AET2Gv20318700.15"/>
    <property type="gene ID" value="AET2Gv20318700"/>
</dbReference>
<feature type="compositionally biased region" description="Pro residues" evidence="1">
    <location>
        <begin position="33"/>
        <end position="47"/>
    </location>
</feature>
<evidence type="ECO:0000313" key="2">
    <source>
        <dbReference type="EnsemblPlants" id="AET2Gv20318700.15"/>
    </source>
</evidence>
<organism evidence="2 3">
    <name type="scientific">Aegilops tauschii subsp. strangulata</name>
    <name type="common">Goatgrass</name>
    <dbReference type="NCBI Taxonomy" id="200361"/>
    <lineage>
        <taxon>Eukaryota</taxon>
        <taxon>Viridiplantae</taxon>
        <taxon>Streptophyta</taxon>
        <taxon>Embryophyta</taxon>
        <taxon>Tracheophyta</taxon>
        <taxon>Spermatophyta</taxon>
        <taxon>Magnoliopsida</taxon>
        <taxon>Liliopsida</taxon>
        <taxon>Poales</taxon>
        <taxon>Poaceae</taxon>
        <taxon>BOP clade</taxon>
        <taxon>Pooideae</taxon>
        <taxon>Triticodae</taxon>
        <taxon>Triticeae</taxon>
        <taxon>Triticinae</taxon>
        <taxon>Aegilops</taxon>
    </lineage>
</organism>
<reference evidence="2" key="3">
    <citation type="journal article" date="2017" name="Nature">
        <title>Genome sequence of the progenitor of the wheat D genome Aegilops tauschii.</title>
        <authorList>
            <person name="Luo M.C."/>
            <person name="Gu Y.Q."/>
            <person name="Puiu D."/>
            <person name="Wang H."/>
            <person name="Twardziok S.O."/>
            <person name="Deal K.R."/>
            <person name="Huo N."/>
            <person name="Zhu T."/>
            <person name="Wang L."/>
            <person name="Wang Y."/>
            <person name="McGuire P.E."/>
            <person name="Liu S."/>
            <person name="Long H."/>
            <person name="Ramasamy R.K."/>
            <person name="Rodriguez J.C."/>
            <person name="Van S.L."/>
            <person name="Yuan L."/>
            <person name="Wang Z."/>
            <person name="Xia Z."/>
            <person name="Xiao L."/>
            <person name="Anderson O.D."/>
            <person name="Ouyang S."/>
            <person name="Liang Y."/>
            <person name="Zimin A.V."/>
            <person name="Pertea G."/>
            <person name="Qi P."/>
            <person name="Bennetzen J.L."/>
            <person name="Dai X."/>
            <person name="Dawson M.W."/>
            <person name="Muller H.G."/>
            <person name="Kugler K."/>
            <person name="Rivarola-Duarte L."/>
            <person name="Spannagl M."/>
            <person name="Mayer K.F.X."/>
            <person name="Lu F.H."/>
            <person name="Bevan M.W."/>
            <person name="Leroy P."/>
            <person name="Li P."/>
            <person name="You F.M."/>
            <person name="Sun Q."/>
            <person name="Liu Z."/>
            <person name="Lyons E."/>
            <person name="Wicker T."/>
            <person name="Salzberg S.L."/>
            <person name="Devos K.M."/>
            <person name="Dvorak J."/>
        </authorList>
    </citation>
    <scope>NUCLEOTIDE SEQUENCE [LARGE SCALE GENOMIC DNA]</scope>
    <source>
        <strain evidence="2">cv. AL8/78</strain>
    </source>
</reference>
<reference evidence="2" key="4">
    <citation type="submission" date="2019-03" db="UniProtKB">
        <authorList>
            <consortium name="EnsemblPlants"/>
        </authorList>
    </citation>
    <scope>IDENTIFICATION</scope>
</reference>